<feature type="chain" id="PRO_5045543625" evidence="3">
    <location>
        <begin position="31"/>
        <end position="403"/>
    </location>
</feature>
<proteinExistence type="predicted"/>
<sequence>MRPPSSQRRVLPAVLAALLLLLLTGTGAFASAPKSLTAAPYGDNDGSGPQFYSGLNVNVSDDVSGDVYASGQRITISGNVTGDVIAAGQNINITGNVDGNVRLAGQDVTISGEVSRSGTIFASTVDVTDTGSFGDDLVGAAGDIDIAGEVGRDVSVGVGDLTIDGTVGGNVTYNSSNEADIADGAVSGTTEQIVPQPNEEPTAGEKFAGWLLGLLYALVALSLITAAAGWLLPRLLHRVTDQLIPRPWKALLVGFVAFIVVPLVLLLLLFTVIGAPLALTALLVWLTLMLATFVFGAYYIGRLIFRDRRHPVIMALVGGVILIVALQIPWLNVLVWFAMVFFGLGAQLLALYEKRPWRRELRAAGSPGTGPAGTTGYDGGQPPPPVQPPPVQPPPVQPPPPAR</sequence>
<dbReference type="Pfam" id="PF26514">
    <property type="entry name" value="DUF8173"/>
    <property type="match status" value="1"/>
</dbReference>
<evidence type="ECO:0000256" key="3">
    <source>
        <dbReference type="SAM" id="SignalP"/>
    </source>
</evidence>
<feature type="transmembrane region" description="Helical" evidence="2">
    <location>
        <begin position="312"/>
        <end position="328"/>
    </location>
</feature>
<feature type="domain" description="DUF8173" evidence="4">
    <location>
        <begin position="185"/>
        <end position="354"/>
    </location>
</feature>
<gene>
    <name evidence="5" type="ORF">N9A08_15235</name>
</gene>
<keyword evidence="3" id="KW-0732">Signal</keyword>
<evidence type="ECO:0000259" key="4">
    <source>
        <dbReference type="Pfam" id="PF26514"/>
    </source>
</evidence>
<name>A0ABY6FRW0_9MICC</name>
<feature type="transmembrane region" description="Helical" evidence="2">
    <location>
        <begin position="207"/>
        <end position="232"/>
    </location>
</feature>
<feature type="signal peptide" evidence="3">
    <location>
        <begin position="1"/>
        <end position="30"/>
    </location>
</feature>
<accession>A0ABY6FRW0</accession>
<evidence type="ECO:0000313" key="5">
    <source>
        <dbReference type="EMBL" id="UYB35946.1"/>
    </source>
</evidence>
<dbReference type="Proteomes" id="UP001063368">
    <property type="component" value="Chromosome"/>
</dbReference>
<keyword evidence="2" id="KW-0472">Membrane</keyword>
<keyword evidence="2" id="KW-1133">Transmembrane helix</keyword>
<feature type="transmembrane region" description="Helical" evidence="2">
    <location>
        <begin position="252"/>
        <end position="273"/>
    </location>
</feature>
<dbReference type="RefSeq" id="WP_263127795.1">
    <property type="nucleotide sequence ID" value="NZ_CP106856.1"/>
</dbReference>
<feature type="compositionally biased region" description="Pro residues" evidence="1">
    <location>
        <begin position="381"/>
        <end position="403"/>
    </location>
</feature>
<feature type="transmembrane region" description="Helical" evidence="2">
    <location>
        <begin position="334"/>
        <end position="352"/>
    </location>
</feature>
<evidence type="ECO:0000313" key="6">
    <source>
        <dbReference type="Proteomes" id="UP001063368"/>
    </source>
</evidence>
<keyword evidence="2" id="KW-0812">Transmembrane</keyword>
<organism evidence="5 6">
    <name type="scientific">Arthrobacter koreensis</name>
    <dbReference type="NCBI Taxonomy" id="199136"/>
    <lineage>
        <taxon>Bacteria</taxon>
        <taxon>Bacillati</taxon>
        <taxon>Actinomycetota</taxon>
        <taxon>Actinomycetes</taxon>
        <taxon>Micrococcales</taxon>
        <taxon>Micrococcaceae</taxon>
        <taxon>Arthrobacter</taxon>
    </lineage>
</organism>
<feature type="region of interest" description="Disordered" evidence="1">
    <location>
        <begin position="362"/>
        <end position="403"/>
    </location>
</feature>
<feature type="compositionally biased region" description="Gly residues" evidence="1">
    <location>
        <begin position="367"/>
        <end position="379"/>
    </location>
</feature>
<dbReference type="EMBL" id="CP106856">
    <property type="protein sequence ID" value="UYB35946.1"/>
    <property type="molecule type" value="Genomic_DNA"/>
</dbReference>
<keyword evidence="6" id="KW-1185">Reference proteome</keyword>
<feature type="transmembrane region" description="Helical" evidence="2">
    <location>
        <begin position="279"/>
        <end position="300"/>
    </location>
</feature>
<protein>
    <submittedName>
        <fullName evidence="5">FapA family protein</fullName>
    </submittedName>
</protein>
<reference evidence="5" key="1">
    <citation type="submission" date="2022-09" db="EMBL/GenBank/DDBJ databases">
        <authorList>
            <person name="Li D."/>
            <person name="Cheng J."/>
            <person name="Li Y."/>
        </authorList>
    </citation>
    <scope>NUCLEOTIDE SEQUENCE</scope>
    <source>
        <strain evidence="5">DL</strain>
    </source>
</reference>
<dbReference type="InterPro" id="IPR058486">
    <property type="entry name" value="DUF8173"/>
</dbReference>
<evidence type="ECO:0000256" key="2">
    <source>
        <dbReference type="SAM" id="Phobius"/>
    </source>
</evidence>
<evidence type="ECO:0000256" key="1">
    <source>
        <dbReference type="SAM" id="MobiDB-lite"/>
    </source>
</evidence>